<feature type="coiled-coil region" evidence="7">
    <location>
        <begin position="173"/>
        <end position="221"/>
    </location>
</feature>
<dbReference type="Gene3D" id="1.10.287.1490">
    <property type="match status" value="1"/>
</dbReference>
<keyword evidence="5 7" id="KW-0175">Coiled coil</keyword>
<dbReference type="GO" id="GO:0030261">
    <property type="term" value="P:chromosome condensation"/>
    <property type="evidence" value="ECO:0007669"/>
    <property type="project" value="InterPro"/>
</dbReference>
<dbReference type="OrthoDB" id="9808768at2"/>
<dbReference type="NCBIfam" id="TIGR02168">
    <property type="entry name" value="SMC_prok_B"/>
    <property type="match status" value="1"/>
</dbReference>
<dbReference type="KEGG" id="moc:BB934_05925"/>
<evidence type="ECO:0000256" key="4">
    <source>
        <dbReference type="ARBA" id="ARBA00022840"/>
    </source>
</evidence>
<evidence type="ECO:0000256" key="1">
    <source>
        <dbReference type="ARBA" id="ARBA00004496"/>
    </source>
</evidence>
<dbReference type="GO" id="GO:0005737">
    <property type="term" value="C:cytoplasm"/>
    <property type="evidence" value="ECO:0007669"/>
    <property type="project" value="UniProtKB-SubCell"/>
</dbReference>
<dbReference type="GO" id="GO:0003677">
    <property type="term" value="F:DNA binding"/>
    <property type="evidence" value="ECO:0007669"/>
    <property type="project" value="UniProtKB-UniRule"/>
</dbReference>
<feature type="binding site" evidence="7">
    <location>
        <begin position="32"/>
        <end position="39"/>
    </location>
    <ligand>
        <name>ATP</name>
        <dbReference type="ChEBI" id="CHEBI:30616"/>
    </ligand>
</feature>
<evidence type="ECO:0000256" key="3">
    <source>
        <dbReference type="ARBA" id="ARBA00022741"/>
    </source>
</evidence>
<dbReference type="GO" id="GO:0016887">
    <property type="term" value="F:ATP hydrolysis activity"/>
    <property type="evidence" value="ECO:0007669"/>
    <property type="project" value="InterPro"/>
</dbReference>
<dbReference type="Gene3D" id="3.40.50.300">
    <property type="entry name" value="P-loop containing nucleotide triphosphate hydrolases"/>
    <property type="match status" value="2"/>
</dbReference>
<dbReference type="RefSeq" id="WP_099508812.1">
    <property type="nucleotide sequence ID" value="NZ_CP016616.1"/>
</dbReference>
<comment type="similarity">
    <text evidence="7">Belongs to the SMC family.</text>
</comment>
<evidence type="ECO:0000256" key="7">
    <source>
        <dbReference type="HAMAP-Rule" id="MF_01894"/>
    </source>
</evidence>
<dbReference type="GO" id="GO:0005524">
    <property type="term" value="F:ATP binding"/>
    <property type="evidence" value="ECO:0007669"/>
    <property type="project" value="UniProtKB-UniRule"/>
</dbReference>
<feature type="coiled-coil region" evidence="7">
    <location>
        <begin position="800"/>
        <end position="862"/>
    </location>
</feature>
<organism evidence="10">
    <name type="scientific">Microvirga ossetica</name>
    <dbReference type="NCBI Taxonomy" id="1882682"/>
    <lineage>
        <taxon>Bacteria</taxon>
        <taxon>Pseudomonadati</taxon>
        <taxon>Pseudomonadota</taxon>
        <taxon>Alphaproteobacteria</taxon>
        <taxon>Hyphomicrobiales</taxon>
        <taxon>Methylobacteriaceae</taxon>
        <taxon>Microvirga</taxon>
    </lineage>
</organism>
<dbReference type="FunFam" id="3.40.50.300:FF:000901">
    <property type="entry name" value="Chromosome partition protein Smc"/>
    <property type="match status" value="1"/>
</dbReference>
<dbReference type="GO" id="GO:0006260">
    <property type="term" value="P:DNA replication"/>
    <property type="evidence" value="ECO:0007669"/>
    <property type="project" value="UniProtKB-UniRule"/>
</dbReference>
<dbReference type="InterPro" id="IPR027417">
    <property type="entry name" value="P-loop_NTPase"/>
</dbReference>
<evidence type="ECO:0000259" key="9">
    <source>
        <dbReference type="Pfam" id="PF02463"/>
    </source>
</evidence>
<dbReference type="SUPFAM" id="SSF52540">
    <property type="entry name" value="P-loop containing nucleoside triphosphate hydrolases"/>
    <property type="match status" value="1"/>
</dbReference>
<name>A0A1B2ECY4_9HYPH</name>
<dbReference type="HAMAP" id="MF_01894">
    <property type="entry name" value="Smc_prok"/>
    <property type="match status" value="1"/>
</dbReference>
<keyword evidence="2 7" id="KW-0963">Cytoplasm</keyword>
<dbReference type="InterPro" id="IPR011890">
    <property type="entry name" value="SMC_prok"/>
</dbReference>
<dbReference type="Pfam" id="PF02463">
    <property type="entry name" value="SMC_N"/>
    <property type="match status" value="1"/>
</dbReference>
<evidence type="ECO:0000256" key="2">
    <source>
        <dbReference type="ARBA" id="ARBA00022490"/>
    </source>
</evidence>
<feature type="region of interest" description="Disordered" evidence="8">
    <location>
        <begin position="539"/>
        <end position="565"/>
    </location>
</feature>
<protein>
    <recommendedName>
        <fullName evidence="7">Chromosome partition protein Smc</fullName>
    </recommendedName>
</protein>
<evidence type="ECO:0000256" key="5">
    <source>
        <dbReference type="ARBA" id="ARBA00023054"/>
    </source>
</evidence>
<comment type="subcellular location">
    <subcellularLocation>
        <location evidence="1 7">Cytoplasm</location>
    </subcellularLocation>
</comment>
<evidence type="ECO:0000256" key="6">
    <source>
        <dbReference type="ARBA" id="ARBA00023125"/>
    </source>
</evidence>
<dbReference type="GO" id="GO:0007059">
    <property type="term" value="P:chromosome segregation"/>
    <property type="evidence" value="ECO:0007669"/>
    <property type="project" value="UniProtKB-UniRule"/>
</dbReference>
<proteinExistence type="inferred from homology"/>
<accession>A0A1B2ECY4</accession>
<evidence type="ECO:0000256" key="8">
    <source>
        <dbReference type="SAM" id="MobiDB-lite"/>
    </source>
</evidence>
<dbReference type="EMBL" id="CP016616">
    <property type="protein sequence ID" value="ANY77828.1"/>
    <property type="molecule type" value="Genomic_DNA"/>
</dbReference>
<keyword evidence="4 7" id="KW-0067">ATP-binding</keyword>
<keyword evidence="3 7" id="KW-0547">Nucleotide-binding</keyword>
<gene>
    <name evidence="7" type="primary">smc</name>
    <name evidence="10" type="ORF">BB934_05925</name>
</gene>
<comment type="subunit">
    <text evidence="7">Homodimer.</text>
</comment>
<feature type="domain" description="RecF/RecN/SMC N-terminal" evidence="9">
    <location>
        <begin position="3"/>
        <end position="1138"/>
    </location>
</feature>
<evidence type="ECO:0000313" key="10">
    <source>
        <dbReference type="EMBL" id="ANY77828.1"/>
    </source>
</evidence>
<feature type="coiled-coil region" evidence="7">
    <location>
        <begin position="247"/>
        <end position="504"/>
    </location>
</feature>
<dbReference type="CDD" id="cd03278">
    <property type="entry name" value="ABC_SMC_barmotin"/>
    <property type="match status" value="1"/>
</dbReference>
<comment type="function">
    <text evidence="7">Required for chromosome condensation and partitioning.</text>
</comment>
<dbReference type="PANTHER" id="PTHR43977">
    <property type="entry name" value="STRUCTURAL MAINTENANCE OF CHROMOSOMES PROTEIN 3"/>
    <property type="match status" value="1"/>
</dbReference>
<comment type="domain">
    <text evidence="7">Contains large globular domains required for ATP hydrolysis at each terminus and a third globular domain forming a flexible hinge near the middle of the molecule. These domains are separated by coiled-coil structures.</text>
</comment>
<dbReference type="SUPFAM" id="SSF75553">
    <property type="entry name" value="Smc hinge domain"/>
    <property type="match status" value="1"/>
</dbReference>
<reference evidence="10" key="1">
    <citation type="submission" date="2016-07" db="EMBL/GenBank/DDBJ databases">
        <title>Microvirga ossetica sp. nov. a new species of rhizobia isolated from root nodules of the legume species Vicia alpestris Steven originated from North Ossetia region in the Caucasus.</title>
        <authorList>
            <person name="Safronova V.I."/>
            <person name="Kuznetsova I.G."/>
            <person name="Sazanova A.L."/>
            <person name="Belimov A."/>
            <person name="Andronov E."/>
            <person name="Osledkin Y.S."/>
            <person name="Onishchuk O.P."/>
            <person name="Kurchak O.N."/>
            <person name="Shaposhnikov A.I."/>
            <person name="Willems A."/>
            <person name="Tikhonovich I.A."/>
        </authorList>
    </citation>
    <scope>NUCLEOTIDE SEQUENCE [LARGE SCALE GENOMIC DNA]</scope>
    <source>
        <strain evidence="10">V5/3M</strain>
    </source>
</reference>
<sequence>MKLTRLRIAGFKTFVEPTDFLIEPGLTGVVGPNGCGKSNLVEALRWVMGENSHKNMRATGMDDVIFSGSSGSGGRPARNWAEVMLTIDNAERTAPAAFNDTDLLEISRKIEREEGSTYRVNGKEVRARDVQILFADAATGARSPALVRQGQISEIISAKPQARRRILEDAAGIAGLHARRHEAELRLKAAEDNLVRVEDVIRELESQIESLKRQGRQASRYKNLSAEIRRLEALMYAISFSEAREQAATAERQVAEDLKAVADATEEQTRAATGQAVAAHALPALRQEEAAAAAALQRLTHARNELESEERRSKDRVTELERHIGDLNRDIAREAAQRTDAEATIERLQSEAAEIALTTDEADDVRAEAEERLRSAEAELAEAEAALSALQAQTSDLNARRAALERAVREEMERASRFRSEKERLEREIAALSASPEDGPSLDDLREEAAIAEETAQEAEESVIEARETLAAAREAENRLRPPLNEAERKAQRLETEARTLAKLVTSATGDLWPPAVDQITVQKGYETALGAALGDDLEASINPSAPHHWAETTSGEGDPALPDGVRSLADLAQAPAALQRRLRQIGVVSKTDGLRLRGVLKPGQRLVSTEGDLWRWDGFTAAAEAPSPAARRLVEKNRLGDLEREAAEAREQAEHLRHEAEAALESVRKAAAHEMQAIEAARQTRQALDAARTRLVVAERKEAELGQRRSALQEGLTRLSESEGEALERVQDAQEALQDLAPAPDLESRLLEERTRVAERRAAASEARAALQSLMHEAELRRRRQDALASDIRLWTERASRAARAFEDLGERLERAQDEHQRLLEAPDTYLQRRRALMAEVEQAEAKRKEAADRLADAETHLSESDRTARAALEALSAAREARAGSQARHEAAVARLAEITRTIAENLETSPAGLIELAGLKEATELPPHGEIESKLHSLKNDRERLGAVNLRADEELSELETKHNGIAGERDDLVEAIKRLRQAIGSLNREGRERLLAAFDVVNNHFQRLFTTLFGGGTAELTLVDSDDPLEAGLEILARPPGKKPQSMTLLSGGEQALTATALIFAVFLTNPSPICVLDEVDAPLDDANVERYCALLDDMARQTETRFVVITHNPITMARMDRLFGVTMAERGVSQLVSVDLQSAERILEVA</sequence>
<dbReference type="InterPro" id="IPR036277">
    <property type="entry name" value="SMC_hinge_sf"/>
</dbReference>
<dbReference type="InterPro" id="IPR024704">
    <property type="entry name" value="SMC"/>
</dbReference>
<keyword evidence="6 7" id="KW-0238">DNA-binding</keyword>
<dbReference type="GO" id="GO:0007062">
    <property type="term" value="P:sister chromatid cohesion"/>
    <property type="evidence" value="ECO:0007669"/>
    <property type="project" value="InterPro"/>
</dbReference>
<dbReference type="PIRSF" id="PIRSF005719">
    <property type="entry name" value="SMC"/>
    <property type="match status" value="1"/>
</dbReference>
<dbReference type="GO" id="GO:0005694">
    <property type="term" value="C:chromosome"/>
    <property type="evidence" value="ECO:0007669"/>
    <property type="project" value="InterPro"/>
</dbReference>
<dbReference type="InterPro" id="IPR003395">
    <property type="entry name" value="RecF/RecN/SMC_N"/>
</dbReference>
<dbReference type="AlphaFoldDB" id="A0A1B2ECY4"/>
<feature type="coiled-coil region" evidence="7">
    <location>
        <begin position="633"/>
        <end position="702"/>
    </location>
</feature>